<evidence type="ECO:0000313" key="8">
    <source>
        <dbReference type="EMBL" id="HAD2279996.1"/>
    </source>
</evidence>
<comment type="subcellular location">
    <subcellularLocation>
        <location evidence="1">Membrane</location>
    </subcellularLocation>
</comment>
<keyword evidence="2" id="KW-0472">Membrane</keyword>
<dbReference type="EMBL" id="DAAOBH010000005">
    <property type="protein sequence ID" value="HAD2307668.1"/>
    <property type="molecule type" value="Genomic_DNA"/>
</dbReference>
<evidence type="ECO:0000259" key="3">
    <source>
        <dbReference type="Pfam" id="PF08805"/>
    </source>
</evidence>
<reference evidence="4" key="3">
    <citation type="submission" date="2019-09" db="EMBL/GenBank/DDBJ databases">
        <authorList>
            <person name="Ashton P.M."/>
            <person name="Dallman T."/>
            <person name="Nair S."/>
            <person name="De Pinna E."/>
            <person name="Peters T."/>
            <person name="Grant K."/>
        </authorList>
    </citation>
    <scope>NUCLEOTIDE SEQUENCE</scope>
    <source>
        <strain evidence="4">797590</strain>
        <strain evidence="5">802759</strain>
    </source>
</reference>
<dbReference type="Gene3D" id="3.30.1690.10">
    <property type="entry name" value="TcpA-like pilin"/>
    <property type="match status" value="1"/>
</dbReference>
<gene>
    <name evidence="4" type="ORF">F1J57_10230</name>
    <name evidence="5" type="ORF">F3E75_10845</name>
    <name evidence="6" type="ORF">G1G64_06365</name>
    <name evidence="9" type="ORF">G1G67_06515</name>
    <name evidence="7" type="ORF">G1G69_06515</name>
    <name evidence="8" type="ORF">G1G74_11285</name>
    <name evidence="10" type="ORF">G1G83_07625</name>
    <name evidence="12" type="ORF">G1H25_16745</name>
    <name evidence="11" type="ORF">G1H50_08110</name>
</gene>
<dbReference type="EMBL" id="DAAOAI010000005">
    <property type="protein sequence ID" value="HAD2189646.1"/>
    <property type="molecule type" value="Genomic_DNA"/>
</dbReference>
<reference evidence="8" key="2">
    <citation type="submission" date="2019-01" db="EMBL/GenBank/DDBJ databases">
        <authorList>
            <consortium name="NCBI Pathogen Detection Project"/>
        </authorList>
    </citation>
    <scope>NUCLEOTIDE SEQUENCE</scope>
    <source>
        <strain evidence="8">Salmonella enterica subsp. enterica</strain>
    </source>
</reference>
<dbReference type="SUPFAM" id="SSF54523">
    <property type="entry name" value="Pili subunits"/>
    <property type="match status" value="1"/>
</dbReference>
<evidence type="ECO:0000313" key="4">
    <source>
        <dbReference type="EMBL" id="ECR2659155.1"/>
    </source>
</evidence>
<dbReference type="EMBL" id="AAKUZR010000011">
    <property type="protein sequence ID" value="ECW0165344.1"/>
    <property type="molecule type" value="Genomic_DNA"/>
</dbReference>
<dbReference type="GO" id="GO:0016020">
    <property type="term" value="C:membrane"/>
    <property type="evidence" value="ECO:0007669"/>
    <property type="project" value="UniProtKB-SubCell"/>
</dbReference>
<protein>
    <submittedName>
        <fullName evidence="8">Pilus assembly protein PilX</fullName>
    </submittedName>
</protein>
<feature type="domain" description="Type 4 secretion system PilS N-terminal" evidence="3">
    <location>
        <begin position="60"/>
        <end position="208"/>
    </location>
</feature>
<dbReference type="SMR" id="A0A3Y7UR34"/>
<dbReference type="EMBL" id="DAAOCB010000006">
    <property type="protein sequence ID" value="HAD2402444.1"/>
    <property type="molecule type" value="Genomic_DNA"/>
</dbReference>
<reference evidence="8" key="1">
    <citation type="journal article" date="2018" name="Genome Biol.">
        <title>SKESA: strategic k-mer extension for scrupulous assemblies.</title>
        <authorList>
            <person name="Souvorov A."/>
            <person name="Agarwala R."/>
            <person name="Lipman D.J."/>
        </authorList>
    </citation>
    <scope>NUCLEOTIDE SEQUENCE</scope>
    <source>
        <strain evidence="8">Salmonella enterica subsp. enterica</strain>
    </source>
</reference>
<evidence type="ECO:0000313" key="12">
    <source>
        <dbReference type="EMBL" id="HAD2888449.1"/>
    </source>
</evidence>
<evidence type="ECO:0000313" key="11">
    <source>
        <dbReference type="EMBL" id="HAD2521262.1"/>
    </source>
</evidence>
<evidence type="ECO:0000313" key="6">
    <source>
        <dbReference type="EMBL" id="HAD2189646.1"/>
    </source>
</evidence>
<comment type="caution">
    <text evidence="8">The sequence shown here is derived from an EMBL/GenBank/DDBJ whole genome shotgun (WGS) entry which is preliminary data.</text>
</comment>
<sequence length="211" mass="21641">MLSNSMKNETEGKMMNEVSTLNPCNRPDRGMSADAGATALFILVIIGVIAAAVWSMWGKKDAGTELTNYQTLATNTIGMMKGVDGYAFTSGAKMTDTLIQAGAAKGMTVSGDPASGSATLWNSWGGQIVVAPDTAGGTGFNNGFTITTNKVPQSACVSISTGMSRSGGTSGIKINGNNHTDAKVTAEIASSECTADNGRTGTNTLVFNYNG</sequence>
<evidence type="ECO:0000256" key="2">
    <source>
        <dbReference type="SAM" id="Phobius"/>
    </source>
</evidence>
<evidence type="ECO:0000313" key="9">
    <source>
        <dbReference type="EMBL" id="HAD2307668.1"/>
    </source>
</evidence>
<dbReference type="Pfam" id="PF08805">
    <property type="entry name" value="PilS"/>
    <property type="match status" value="1"/>
</dbReference>
<keyword evidence="2" id="KW-0812">Transmembrane</keyword>
<dbReference type="EMBL" id="DAAOCV010000006">
    <property type="protein sequence ID" value="HAD2521262.1"/>
    <property type="molecule type" value="Genomic_DNA"/>
</dbReference>
<evidence type="ECO:0000313" key="7">
    <source>
        <dbReference type="EMBL" id="HAD2194372.1"/>
    </source>
</evidence>
<evidence type="ECO:0000256" key="1">
    <source>
        <dbReference type="ARBA" id="ARBA00004370"/>
    </source>
</evidence>
<accession>A0A3Y7UR34</accession>
<evidence type="ECO:0000313" key="5">
    <source>
        <dbReference type="EMBL" id="ECW0165344.1"/>
    </source>
</evidence>
<dbReference type="InterPro" id="IPR014911">
    <property type="entry name" value="PilS_N"/>
</dbReference>
<organism evidence="8">
    <name type="scientific">Salmonella enterica I</name>
    <dbReference type="NCBI Taxonomy" id="59201"/>
    <lineage>
        <taxon>Bacteria</taxon>
        <taxon>Pseudomonadati</taxon>
        <taxon>Pseudomonadota</taxon>
        <taxon>Gammaproteobacteria</taxon>
        <taxon>Enterobacterales</taxon>
        <taxon>Enterobacteriaceae</taxon>
        <taxon>Salmonella</taxon>
    </lineage>
</organism>
<name>A0A3Y7UR34_SALET</name>
<evidence type="ECO:0000313" key="10">
    <source>
        <dbReference type="EMBL" id="HAD2402444.1"/>
    </source>
</evidence>
<dbReference type="EMBL" id="DAAOFU010000017">
    <property type="protein sequence ID" value="HAD2888449.1"/>
    <property type="molecule type" value="Genomic_DNA"/>
</dbReference>
<proteinExistence type="predicted"/>
<keyword evidence="2" id="KW-1133">Transmembrane helix</keyword>
<feature type="transmembrane region" description="Helical" evidence="2">
    <location>
        <begin position="35"/>
        <end position="57"/>
    </location>
</feature>
<dbReference type="AlphaFoldDB" id="A0A3Y7UR34"/>
<dbReference type="EMBL" id="AAKFGN010000009">
    <property type="protein sequence ID" value="ECR2659155.1"/>
    <property type="molecule type" value="Genomic_DNA"/>
</dbReference>
<dbReference type="InterPro" id="IPR045584">
    <property type="entry name" value="Pilin-like"/>
</dbReference>
<dbReference type="EMBL" id="DAAOBA010000010">
    <property type="protein sequence ID" value="HAD2279996.1"/>
    <property type="molecule type" value="Genomic_DNA"/>
</dbReference>
<dbReference type="EMBL" id="DAAOAH010000005">
    <property type="protein sequence ID" value="HAD2194372.1"/>
    <property type="molecule type" value="Genomic_DNA"/>
</dbReference>